<evidence type="ECO:0000313" key="2">
    <source>
        <dbReference type="Proteomes" id="UP000000600"/>
    </source>
</evidence>
<gene>
    <name evidence="1" type="ORF">GSPATT00007620001</name>
</gene>
<evidence type="ECO:0000313" key="1">
    <source>
        <dbReference type="EMBL" id="CAK70485.1"/>
    </source>
</evidence>
<dbReference type="GeneID" id="5023667"/>
<dbReference type="InParanoid" id="A0CI68"/>
<protein>
    <submittedName>
        <fullName evidence="1">Uncharacterized protein</fullName>
    </submittedName>
</protein>
<organism evidence="1 2">
    <name type="scientific">Paramecium tetraurelia</name>
    <dbReference type="NCBI Taxonomy" id="5888"/>
    <lineage>
        <taxon>Eukaryota</taxon>
        <taxon>Sar</taxon>
        <taxon>Alveolata</taxon>
        <taxon>Ciliophora</taxon>
        <taxon>Intramacronucleata</taxon>
        <taxon>Oligohymenophorea</taxon>
        <taxon>Peniculida</taxon>
        <taxon>Parameciidae</taxon>
        <taxon>Paramecium</taxon>
    </lineage>
</organism>
<dbReference type="HOGENOM" id="CLU_2297115_0_0_1"/>
<keyword evidence="2" id="KW-1185">Reference proteome</keyword>
<dbReference type="AlphaFoldDB" id="A0CI68"/>
<dbReference type="OrthoDB" id="274641at2759"/>
<dbReference type="RefSeq" id="XP_001437882.1">
    <property type="nucleotide sequence ID" value="XM_001437845.1"/>
</dbReference>
<dbReference type="EMBL" id="CT868085">
    <property type="protein sequence ID" value="CAK70485.1"/>
    <property type="molecule type" value="Genomic_DNA"/>
</dbReference>
<accession>A0CI68</accession>
<dbReference type="Proteomes" id="UP000000600">
    <property type="component" value="Unassembled WGS sequence"/>
</dbReference>
<dbReference type="KEGG" id="ptm:GSPATT00007620001"/>
<sequence>MAHLYDEAQTRTGHSYFVLQLYKQPGKDNQSHTPNHFILQGALQSLNRFDFMNHIIIIAPIRKYYSNGMIDLKKLIVEKQAYSEVLLSSSKQFIPKSQWYL</sequence>
<proteinExistence type="predicted"/>
<reference evidence="1 2" key="1">
    <citation type="journal article" date="2006" name="Nature">
        <title>Global trends of whole-genome duplications revealed by the ciliate Paramecium tetraurelia.</title>
        <authorList>
            <consortium name="Genoscope"/>
            <person name="Aury J.-M."/>
            <person name="Jaillon O."/>
            <person name="Duret L."/>
            <person name="Noel B."/>
            <person name="Jubin C."/>
            <person name="Porcel B.M."/>
            <person name="Segurens B."/>
            <person name="Daubin V."/>
            <person name="Anthouard V."/>
            <person name="Aiach N."/>
            <person name="Arnaiz O."/>
            <person name="Billaut A."/>
            <person name="Beisson J."/>
            <person name="Blanc I."/>
            <person name="Bouhouche K."/>
            <person name="Camara F."/>
            <person name="Duharcourt S."/>
            <person name="Guigo R."/>
            <person name="Gogendeau D."/>
            <person name="Katinka M."/>
            <person name="Keller A.-M."/>
            <person name="Kissmehl R."/>
            <person name="Klotz C."/>
            <person name="Koll F."/>
            <person name="Le Moue A."/>
            <person name="Lepere C."/>
            <person name="Malinsky S."/>
            <person name="Nowacki M."/>
            <person name="Nowak J.K."/>
            <person name="Plattner H."/>
            <person name="Poulain J."/>
            <person name="Ruiz F."/>
            <person name="Serrano V."/>
            <person name="Zagulski M."/>
            <person name="Dessen P."/>
            <person name="Betermier M."/>
            <person name="Weissenbach J."/>
            <person name="Scarpelli C."/>
            <person name="Schachter V."/>
            <person name="Sperling L."/>
            <person name="Meyer E."/>
            <person name="Cohen J."/>
            <person name="Wincker P."/>
        </authorList>
    </citation>
    <scope>NUCLEOTIDE SEQUENCE [LARGE SCALE GENOMIC DNA]</scope>
    <source>
        <strain evidence="1 2">Stock d4-2</strain>
    </source>
</reference>
<name>A0CI68_PARTE</name>